<accession>A0A2P2PDC7</accession>
<reference evidence="1" key="1">
    <citation type="submission" date="2018-02" db="EMBL/GenBank/DDBJ databases">
        <title>Rhizophora mucronata_Transcriptome.</title>
        <authorList>
            <person name="Meera S.P."/>
            <person name="Sreeshan A."/>
            <person name="Augustine A."/>
        </authorList>
    </citation>
    <scope>NUCLEOTIDE SEQUENCE</scope>
    <source>
        <tissue evidence="1">Leaf</tissue>
    </source>
</reference>
<sequence length="27" mass="3072">MQSASVLANQEEVARVDVLLNKMQHFL</sequence>
<organism evidence="1">
    <name type="scientific">Rhizophora mucronata</name>
    <name type="common">Asiatic mangrove</name>
    <dbReference type="NCBI Taxonomy" id="61149"/>
    <lineage>
        <taxon>Eukaryota</taxon>
        <taxon>Viridiplantae</taxon>
        <taxon>Streptophyta</taxon>
        <taxon>Embryophyta</taxon>
        <taxon>Tracheophyta</taxon>
        <taxon>Spermatophyta</taxon>
        <taxon>Magnoliopsida</taxon>
        <taxon>eudicotyledons</taxon>
        <taxon>Gunneridae</taxon>
        <taxon>Pentapetalae</taxon>
        <taxon>rosids</taxon>
        <taxon>fabids</taxon>
        <taxon>Malpighiales</taxon>
        <taxon>Rhizophoraceae</taxon>
        <taxon>Rhizophora</taxon>
    </lineage>
</organism>
<dbReference type="EMBL" id="GGEC01072242">
    <property type="protein sequence ID" value="MBX52726.1"/>
    <property type="molecule type" value="Transcribed_RNA"/>
</dbReference>
<dbReference type="AlphaFoldDB" id="A0A2P2PDC7"/>
<evidence type="ECO:0000313" key="1">
    <source>
        <dbReference type="EMBL" id="MBX52726.1"/>
    </source>
</evidence>
<protein>
    <submittedName>
        <fullName evidence="1">Uncharacterized protein</fullName>
    </submittedName>
</protein>
<name>A0A2P2PDC7_RHIMU</name>
<proteinExistence type="predicted"/>